<dbReference type="AlphaFoldDB" id="A0A927CDD4"/>
<evidence type="ECO:0000313" key="1">
    <source>
        <dbReference type="EMBL" id="MBD2865560.1"/>
    </source>
</evidence>
<protein>
    <submittedName>
        <fullName evidence="1">Uncharacterized protein</fullName>
    </submittedName>
</protein>
<proteinExistence type="predicted"/>
<organism evidence="1 2">
    <name type="scientific">Paenibacillus oceani</name>
    <dbReference type="NCBI Taxonomy" id="2772510"/>
    <lineage>
        <taxon>Bacteria</taxon>
        <taxon>Bacillati</taxon>
        <taxon>Bacillota</taxon>
        <taxon>Bacilli</taxon>
        <taxon>Bacillales</taxon>
        <taxon>Paenibacillaceae</taxon>
        <taxon>Paenibacillus</taxon>
    </lineage>
</organism>
<dbReference type="Gene3D" id="3.50.50.60">
    <property type="entry name" value="FAD/NAD(P)-binding domain"/>
    <property type="match status" value="1"/>
</dbReference>
<comment type="caution">
    <text evidence="1">The sequence shown here is derived from an EMBL/GenBank/DDBJ whole genome shotgun (WGS) entry which is preliminary data.</text>
</comment>
<name>A0A927CDD4_9BACL</name>
<sequence length="282" mass="30968">MDRTDCSLLICGATFAGLGAAAAAREAGRNVVVVERSVSVGREFIEAMNPGSGWRDPATDFGQNLKRDWLRRNVMEEGGPAHLPALHPLLCHLIKQSGLQVRFLTEIVGVKGRDGQYEVMLHDASGCTPLLVREVADTTSERLTVPGRLAVPPRKRLNAYLHHPDPSGASIPAPFDERMAVVRGRFSSEVIVKVEVDPGDSWLQARQHLHQYWRARPEEWASWTIASVAGCFESDVPTGLSRLGAGWSWQPSEAFSNPLAAIDRGYDLYRKGELVHDAAKAN</sequence>
<keyword evidence="2" id="KW-1185">Reference proteome</keyword>
<dbReference type="InterPro" id="IPR036188">
    <property type="entry name" value="FAD/NAD-bd_sf"/>
</dbReference>
<reference evidence="1" key="1">
    <citation type="submission" date="2020-09" db="EMBL/GenBank/DDBJ databases">
        <title>A novel bacterium of genus Paenibacillus, isolated from South China Sea.</title>
        <authorList>
            <person name="Huang H."/>
            <person name="Mo K."/>
            <person name="Hu Y."/>
        </authorList>
    </citation>
    <scope>NUCLEOTIDE SEQUENCE</scope>
    <source>
        <strain evidence="1">IB182363</strain>
    </source>
</reference>
<accession>A0A927CDD4</accession>
<dbReference type="SUPFAM" id="SSF51905">
    <property type="entry name" value="FAD/NAD(P)-binding domain"/>
    <property type="match status" value="1"/>
</dbReference>
<evidence type="ECO:0000313" key="2">
    <source>
        <dbReference type="Proteomes" id="UP000639396"/>
    </source>
</evidence>
<dbReference type="Proteomes" id="UP000639396">
    <property type="component" value="Unassembled WGS sequence"/>
</dbReference>
<dbReference type="RefSeq" id="WP_190931178.1">
    <property type="nucleotide sequence ID" value="NZ_JACXJA010000043.1"/>
</dbReference>
<dbReference type="EMBL" id="JACXJA010000043">
    <property type="protein sequence ID" value="MBD2865560.1"/>
    <property type="molecule type" value="Genomic_DNA"/>
</dbReference>
<gene>
    <name evidence="1" type="ORF">IDH45_26610</name>
</gene>